<dbReference type="InterPro" id="IPR039565">
    <property type="entry name" value="BamD-like"/>
</dbReference>
<keyword evidence="5" id="KW-0449">Lipoprotein</keyword>
<dbReference type="EMBL" id="CP040098">
    <property type="protein sequence ID" value="QCQ22498.1"/>
    <property type="molecule type" value="Genomic_DNA"/>
</dbReference>
<dbReference type="PROSITE" id="PS51257">
    <property type="entry name" value="PROKAR_LIPOPROTEIN"/>
    <property type="match status" value="1"/>
</dbReference>
<feature type="domain" description="Outer membrane lipoprotein BamD-like" evidence="6">
    <location>
        <begin position="52"/>
        <end position="223"/>
    </location>
</feature>
<evidence type="ECO:0000313" key="7">
    <source>
        <dbReference type="EMBL" id="QCQ22498.1"/>
    </source>
</evidence>
<dbReference type="HAMAP" id="MF_00922">
    <property type="entry name" value="OM_assembly_BamD"/>
    <property type="match status" value="1"/>
</dbReference>
<accession>A0A4P8L3N9</accession>
<dbReference type="NCBIfam" id="TIGR03302">
    <property type="entry name" value="OM_YfiO"/>
    <property type="match status" value="1"/>
</dbReference>
<dbReference type="OrthoDB" id="9781894at2"/>
<dbReference type="Pfam" id="PF13525">
    <property type="entry name" value="YfiO"/>
    <property type="match status" value="1"/>
</dbReference>
<name>A0A4P8L3N9_9BACT</name>
<keyword evidence="3" id="KW-0564">Palmitate</keyword>
<reference evidence="7 8" key="1">
    <citation type="submission" date="2019-05" db="EMBL/GenBank/DDBJ databases">
        <title>The Complete Genome Sequence of the n-alkane-degrading Desulfoglaeba alkanexedens ALDC reveals multiple alkylsuccinate synthase gene clusters.</title>
        <authorList>
            <person name="Callaghan A.V."/>
            <person name="Davidova I.A."/>
            <person name="Duncan K.E."/>
            <person name="Morris B."/>
            <person name="McInerney M.J."/>
        </authorList>
    </citation>
    <scope>NUCLEOTIDE SEQUENCE [LARGE SCALE GENOMIC DNA]</scope>
    <source>
        <strain evidence="7 8">ALDC</strain>
    </source>
</reference>
<dbReference type="GO" id="GO:1990063">
    <property type="term" value="C:Bam protein complex"/>
    <property type="evidence" value="ECO:0007669"/>
    <property type="project" value="TreeGrafter"/>
</dbReference>
<evidence type="ECO:0000256" key="2">
    <source>
        <dbReference type="ARBA" id="ARBA00023136"/>
    </source>
</evidence>
<dbReference type="Gene3D" id="1.25.40.10">
    <property type="entry name" value="Tetratricopeptide repeat domain"/>
    <property type="match status" value="1"/>
</dbReference>
<evidence type="ECO:0000256" key="5">
    <source>
        <dbReference type="ARBA" id="ARBA00023288"/>
    </source>
</evidence>
<protein>
    <submittedName>
        <fullName evidence="7">Outer membrane protein assembly factor BamD</fullName>
    </submittedName>
</protein>
<evidence type="ECO:0000313" key="8">
    <source>
        <dbReference type="Proteomes" id="UP000298602"/>
    </source>
</evidence>
<reference evidence="7 8" key="2">
    <citation type="submission" date="2019-05" db="EMBL/GenBank/DDBJ databases">
        <authorList>
            <person name="Suflita J.M."/>
            <person name="Marks C.R."/>
        </authorList>
    </citation>
    <scope>NUCLEOTIDE SEQUENCE [LARGE SCALE GENOMIC DNA]</scope>
    <source>
        <strain evidence="7 8">ALDC</strain>
    </source>
</reference>
<dbReference type="GO" id="GO:0051205">
    <property type="term" value="P:protein insertion into membrane"/>
    <property type="evidence" value="ECO:0007669"/>
    <property type="project" value="TreeGrafter"/>
</dbReference>
<dbReference type="PANTHER" id="PTHR37423">
    <property type="entry name" value="SOLUBLE LYTIC MUREIN TRANSGLYCOSYLASE-RELATED"/>
    <property type="match status" value="1"/>
</dbReference>
<sequence length="256" mass="29915">MPVFRDRQRTVRQGFLLLLLLAASAVALSGCGSSLLQYYFGDTFGSGDTVEQTPEQLVWEGVQKMQEKDYGDALKAFQKIKERYPYSKYAILAELKVADAHFHREEYADAALAYEEFIRLHPRNEVVPYVLYQLGMCRFLSARSVDRDQEETRLAMETFRRLTEAFPESEYRAKAQEKILECRKRLATHEYNVSRVYYRMEKYRAAKLRITALLEAYPEAVEELGYTEELEQMMAHCDEYLNKEGDGRSVWTRLGF</sequence>
<dbReference type="Proteomes" id="UP000298602">
    <property type="component" value="Chromosome"/>
</dbReference>
<evidence type="ECO:0000259" key="6">
    <source>
        <dbReference type="Pfam" id="PF13525"/>
    </source>
</evidence>
<evidence type="ECO:0000256" key="4">
    <source>
        <dbReference type="ARBA" id="ARBA00023237"/>
    </source>
</evidence>
<dbReference type="AlphaFoldDB" id="A0A4P8L3N9"/>
<evidence type="ECO:0000256" key="3">
    <source>
        <dbReference type="ARBA" id="ARBA00023139"/>
    </source>
</evidence>
<dbReference type="KEGG" id="dax:FDQ92_10190"/>
<dbReference type="PANTHER" id="PTHR37423:SF1">
    <property type="entry name" value="OUTER MEMBRANE PROTEIN ASSEMBLY FACTOR BAMD"/>
    <property type="match status" value="1"/>
</dbReference>
<keyword evidence="8" id="KW-1185">Reference proteome</keyword>
<gene>
    <name evidence="7" type="primary">bamD</name>
    <name evidence="7" type="ORF">FDQ92_10190</name>
</gene>
<dbReference type="SUPFAM" id="SSF48452">
    <property type="entry name" value="TPR-like"/>
    <property type="match status" value="1"/>
</dbReference>
<organism evidence="7 8">
    <name type="scientific">Desulfoglaeba alkanexedens ALDC</name>
    <dbReference type="NCBI Taxonomy" id="980445"/>
    <lineage>
        <taxon>Bacteria</taxon>
        <taxon>Pseudomonadati</taxon>
        <taxon>Thermodesulfobacteriota</taxon>
        <taxon>Syntrophobacteria</taxon>
        <taxon>Syntrophobacterales</taxon>
        <taxon>Syntrophobacteraceae</taxon>
        <taxon>Desulfoglaeba</taxon>
    </lineage>
</organism>
<keyword evidence="4" id="KW-0998">Cell outer membrane</keyword>
<keyword evidence="1" id="KW-0732">Signal</keyword>
<proteinExistence type="inferred from homology"/>
<dbReference type="InterPro" id="IPR011990">
    <property type="entry name" value="TPR-like_helical_dom_sf"/>
</dbReference>
<dbReference type="InterPro" id="IPR017689">
    <property type="entry name" value="BamD"/>
</dbReference>
<evidence type="ECO:0000256" key="1">
    <source>
        <dbReference type="ARBA" id="ARBA00022729"/>
    </source>
</evidence>
<keyword evidence="2" id="KW-0472">Membrane</keyword>
<dbReference type="RefSeq" id="WP_137424713.1">
    <property type="nucleotide sequence ID" value="NZ_CP040098.1"/>
</dbReference>